<keyword evidence="2" id="KW-0813">Transport</keyword>
<dbReference type="Proteomes" id="UP001239167">
    <property type="component" value="Unassembled WGS sequence"/>
</dbReference>
<reference evidence="9 10" key="1">
    <citation type="submission" date="2023-07" db="EMBL/GenBank/DDBJ databases">
        <title>Genomic Encyclopedia of Type Strains, Phase IV (KMG-IV): sequencing the most valuable type-strain genomes for metagenomic binning, comparative biology and taxonomic classification.</title>
        <authorList>
            <person name="Goeker M."/>
        </authorList>
    </citation>
    <scope>NUCLEOTIDE SEQUENCE [LARGE SCALE GENOMIC DNA]</scope>
    <source>
        <strain evidence="9 10">DSM 16980</strain>
    </source>
</reference>
<evidence type="ECO:0000313" key="10">
    <source>
        <dbReference type="Proteomes" id="UP001239167"/>
    </source>
</evidence>
<proteinExistence type="predicted"/>
<dbReference type="EMBL" id="JAUSUE010000018">
    <property type="protein sequence ID" value="MDQ0204609.1"/>
    <property type="molecule type" value="Genomic_DNA"/>
</dbReference>
<name>A0ABT9YA56_9FIRM</name>
<feature type="domain" description="PTS EIIA type-4" evidence="8">
    <location>
        <begin position="1"/>
        <end position="123"/>
    </location>
</feature>
<keyword evidence="4" id="KW-0762">Sugar transport</keyword>
<dbReference type="InterPro" id="IPR033887">
    <property type="entry name" value="PTS_IIA_man"/>
</dbReference>
<comment type="subcellular location">
    <subcellularLocation>
        <location evidence="1">Cytoplasm</location>
    </subcellularLocation>
</comment>
<evidence type="ECO:0000256" key="7">
    <source>
        <dbReference type="ARBA" id="ARBA00022777"/>
    </source>
</evidence>
<organism evidence="9 10">
    <name type="scientific">Pectinatus haikarae</name>
    <dbReference type="NCBI Taxonomy" id="349096"/>
    <lineage>
        <taxon>Bacteria</taxon>
        <taxon>Bacillati</taxon>
        <taxon>Bacillota</taxon>
        <taxon>Negativicutes</taxon>
        <taxon>Selenomonadales</taxon>
        <taxon>Selenomonadaceae</taxon>
        <taxon>Pectinatus</taxon>
    </lineage>
</organism>
<keyword evidence="6" id="KW-0598">Phosphotransferase system</keyword>
<evidence type="ECO:0000256" key="4">
    <source>
        <dbReference type="ARBA" id="ARBA00022597"/>
    </source>
</evidence>
<dbReference type="InterPro" id="IPR004701">
    <property type="entry name" value="PTS_EIIA_man-typ"/>
</dbReference>
<comment type="caution">
    <text evidence="9">The sequence shown here is derived from an EMBL/GenBank/DDBJ whole genome shotgun (WGS) entry which is preliminary data.</text>
</comment>
<dbReference type="InterPro" id="IPR036662">
    <property type="entry name" value="PTS_EIIA_man-typ_sf"/>
</dbReference>
<evidence type="ECO:0000313" key="9">
    <source>
        <dbReference type="EMBL" id="MDQ0204609.1"/>
    </source>
</evidence>
<dbReference type="PANTHER" id="PTHR33799:SF1">
    <property type="entry name" value="PTS SYSTEM MANNOSE-SPECIFIC EIIAB COMPONENT-RELATED"/>
    <property type="match status" value="1"/>
</dbReference>
<accession>A0ABT9YA56</accession>
<evidence type="ECO:0000259" key="8">
    <source>
        <dbReference type="PROSITE" id="PS51096"/>
    </source>
</evidence>
<evidence type="ECO:0000256" key="5">
    <source>
        <dbReference type="ARBA" id="ARBA00022679"/>
    </source>
</evidence>
<dbReference type="RefSeq" id="WP_196605025.1">
    <property type="nucleotide sequence ID" value="NZ_CP116940.1"/>
</dbReference>
<gene>
    <name evidence="9" type="ORF">J2S01_002341</name>
</gene>
<keyword evidence="10" id="KW-1185">Reference proteome</keyword>
<dbReference type="CDD" id="cd00006">
    <property type="entry name" value="PTS_IIA_man"/>
    <property type="match status" value="1"/>
</dbReference>
<evidence type="ECO:0000256" key="6">
    <source>
        <dbReference type="ARBA" id="ARBA00022683"/>
    </source>
</evidence>
<dbReference type="Gene3D" id="3.40.50.510">
    <property type="entry name" value="Phosphotransferase system, mannose-type IIA component"/>
    <property type="match status" value="1"/>
</dbReference>
<keyword evidence="5" id="KW-0808">Transferase</keyword>
<dbReference type="InterPro" id="IPR051471">
    <property type="entry name" value="Bacterial_PTS_sugar_comp"/>
</dbReference>
<dbReference type="PANTHER" id="PTHR33799">
    <property type="entry name" value="PTS PERMEASE-RELATED-RELATED"/>
    <property type="match status" value="1"/>
</dbReference>
<sequence length="143" mass="15462">MIGILIATHADFGQGVINAVKLITGTHENVKTIGLNHGDGITVFEEKVFYYLEEMDQGDGVIGLCDFLGGSPSNAMLRCMKMKNFPCIVGVNMPMVLEAVMNRGNTDVWELAEKCRTAGISGIVSLNAVAQKMMVEEESSADF</sequence>
<evidence type="ECO:0000256" key="1">
    <source>
        <dbReference type="ARBA" id="ARBA00004496"/>
    </source>
</evidence>
<evidence type="ECO:0000256" key="2">
    <source>
        <dbReference type="ARBA" id="ARBA00022448"/>
    </source>
</evidence>
<keyword evidence="3" id="KW-0963">Cytoplasm</keyword>
<evidence type="ECO:0000256" key="3">
    <source>
        <dbReference type="ARBA" id="ARBA00022490"/>
    </source>
</evidence>
<dbReference type="Pfam" id="PF03610">
    <property type="entry name" value="EIIA-man"/>
    <property type="match status" value="1"/>
</dbReference>
<dbReference type="SUPFAM" id="SSF53062">
    <property type="entry name" value="PTS system fructose IIA component-like"/>
    <property type="match status" value="1"/>
</dbReference>
<dbReference type="PROSITE" id="PS51096">
    <property type="entry name" value="PTS_EIIA_TYPE_4"/>
    <property type="match status" value="1"/>
</dbReference>
<keyword evidence="7" id="KW-0418">Kinase</keyword>
<protein>
    <submittedName>
        <fullName evidence="9">Mannose/fructose-specific phosphotransferase system component IIA</fullName>
    </submittedName>
</protein>